<evidence type="ECO:0000256" key="1">
    <source>
        <dbReference type="ARBA" id="ARBA00022741"/>
    </source>
</evidence>
<feature type="domain" description="AAA+ ATPase" evidence="4">
    <location>
        <begin position="146"/>
        <end position="279"/>
    </location>
</feature>
<dbReference type="SMART" id="SM00382">
    <property type="entry name" value="AAA"/>
    <property type="match status" value="1"/>
</dbReference>
<dbReference type="GO" id="GO:0016887">
    <property type="term" value="F:ATP hydrolysis activity"/>
    <property type="evidence" value="ECO:0007669"/>
    <property type="project" value="InterPro"/>
</dbReference>
<dbReference type="PROSITE" id="PS00674">
    <property type="entry name" value="AAA"/>
    <property type="match status" value="1"/>
</dbReference>
<keyword evidence="1 3" id="KW-0547">Nucleotide-binding</keyword>
<dbReference type="InterPro" id="IPR003593">
    <property type="entry name" value="AAA+_ATPase"/>
</dbReference>
<dbReference type="Gene3D" id="3.40.50.300">
    <property type="entry name" value="P-loop containing nucleotide triphosphate hydrolases"/>
    <property type="match status" value="1"/>
</dbReference>
<name>A0A1B6CA97_9HEMI</name>
<dbReference type="Pfam" id="PF00004">
    <property type="entry name" value="AAA"/>
    <property type="match status" value="1"/>
</dbReference>
<comment type="similarity">
    <text evidence="3">Belongs to the AAA ATPase family.</text>
</comment>
<reference evidence="5" key="1">
    <citation type="submission" date="2015-12" db="EMBL/GenBank/DDBJ databases">
        <title>De novo transcriptome assembly of four potential Pierce s Disease insect vectors from Arizona vineyards.</title>
        <authorList>
            <person name="Tassone E.E."/>
        </authorList>
    </citation>
    <scope>NUCLEOTIDE SEQUENCE</scope>
</reference>
<proteinExistence type="inferred from homology"/>
<dbReference type="AlphaFoldDB" id="A0A1B6CA97"/>
<dbReference type="EMBL" id="GEDC01026881">
    <property type="protein sequence ID" value="JAS10417.1"/>
    <property type="molecule type" value="Transcribed_RNA"/>
</dbReference>
<sequence>MKSLPLLAKEIYFDFSKDALVSKDKLIALISVLKTIQENRIIFVGKLLNIPFYGNMVKIKITNIKSSFYNRNDEQVENINLDIQHFYKWTNSSKILFNDQNIIKGELCNEITLTNNIGGYKSVLAEMKDILSITFGAVSFPNIVPSGFGILLHGPNGSGKTAIVKALANDSGKPIININSGELFSKYYGVSEAKLRFFFDEALKKSPSIIILEDLDNICSKTNHSDQEKRLTSTLLVLLDSLQDKKVLVLATTSKLHLIDAALRRPGRLDREIELPVPTPLDRFDILSKQLLPFQVNSSSIIKE</sequence>
<gene>
    <name evidence="5" type="ORF">g.2536</name>
</gene>
<protein>
    <recommendedName>
        <fullName evidence="4">AAA+ ATPase domain-containing protein</fullName>
    </recommendedName>
</protein>
<evidence type="ECO:0000259" key="4">
    <source>
        <dbReference type="SMART" id="SM00382"/>
    </source>
</evidence>
<evidence type="ECO:0000256" key="3">
    <source>
        <dbReference type="RuleBase" id="RU003651"/>
    </source>
</evidence>
<dbReference type="Gene3D" id="1.10.8.60">
    <property type="match status" value="1"/>
</dbReference>
<dbReference type="PANTHER" id="PTHR23077">
    <property type="entry name" value="AAA-FAMILY ATPASE"/>
    <property type="match status" value="1"/>
</dbReference>
<feature type="non-terminal residue" evidence="5">
    <location>
        <position position="304"/>
    </location>
</feature>
<evidence type="ECO:0000256" key="2">
    <source>
        <dbReference type="ARBA" id="ARBA00022840"/>
    </source>
</evidence>
<keyword evidence="2 3" id="KW-0067">ATP-binding</keyword>
<dbReference type="GO" id="GO:0005524">
    <property type="term" value="F:ATP binding"/>
    <property type="evidence" value="ECO:0007669"/>
    <property type="project" value="UniProtKB-KW"/>
</dbReference>
<dbReference type="PANTHER" id="PTHR23077:SF171">
    <property type="entry name" value="NUCLEAR VALOSIN-CONTAINING PROTEIN-LIKE"/>
    <property type="match status" value="1"/>
</dbReference>
<dbReference type="SUPFAM" id="SSF52540">
    <property type="entry name" value="P-loop containing nucleoside triphosphate hydrolases"/>
    <property type="match status" value="1"/>
</dbReference>
<dbReference type="InterPro" id="IPR003960">
    <property type="entry name" value="ATPase_AAA_CS"/>
</dbReference>
<dbReference type="InterPro" id="IPR027417">
    <property type="entry name" value="P-loop_NTPase"/>
</dbReference>
<dbReference type="InterPro" id="IPR003959">
    <property type="entry name" value="ATPase_AAA_core"/>
</dbReference>
<organism evidence="5">
    <name type="scientific">Clastoptera arizonana</name>
    <name type="common">Arizona spittle bug</name>
    <dbReference type="NCBI Taxonomy" id="38151"/>
    <lineage>
        <taxon>Eukaryota</taxon>
        <taxon>Metazoa</taxon>
        <taxon>Ecdysozoa</taxon>
        <taxon>Arthropoda</taxon>
        <taxon>Hexapoda</taxon>
        <taxon>Insecta</taxon>
        <taxon>Pterygota</taxon>
        <taxon>Neoptera</taxon>
        <taxon>Paraneoptera</taxon>
        <taxon>Hemiptera</taxon>
        <taxon>Auchenorrhyncha</taxon>
        <taxon>Cercopoidea</taxon>
        <taxon>Clastopteridae</taxon>
        <taxon>Clastoptera</taxon>
    </lineage>
</organism>
<dbReference type="InterPro" id="IPR050168">
    <property type="entry name" value="AAA_ATPase_domain"/>
</dbReference>
<accession>A0A1B6CA97</accession>
<evidence type="ECO:0000313" key="5">
    <source>
        <dbReference type="EMBL" id="JAS10417.1"/>
    </source>
</evidence>